<evidence type="ECO:0000313" key="1">
    <source>
        <dbReference type="EMBL" id="MCB8610178.1"/>
    </source>
</evidence>
<name>A0A2T3G0J4_9FIRM</name>
<dbReference type="Pfam" id="PF13797">
    <property type="entry name" value="Post_transc_reg"/>
    <property type="match status" value="1"/>
</dbReference>
<dbReference type="EMBL" id="JAJDKZ010000013">
    <property type="protein sequence ID" value="MCB8610178.1"/>
    <property type="molecule type" value="Genomic_DNA"/>
</dbReference>
<dbReference type="InterPro" id="IPR025716">
    <property type="entry name" value="Post-transcriptional_regulator"/>
</dbReference>
<protein>
    <submittedName>
        <fullName evidence="1">Post-transcriptional regulator</fullName>
    </submittedName>
</protein>
<reference evidence="2" key="2">
    <citation type="journal article" date="2019" name="Int. J. Syst. Evol. Microbiol.">
        <title>Faecalibacillus intestinalis gen. nov., sp. nov. and Faecalibacillus faecis sp. nov., isolated from human faeces.</title>
        <authorList>
            <person name="Seo B."/>
            <person name="Jeon K."/>
            <person name="Baek I."/>
            <person name="Lee Y.M."/>
            <person name="Baek K."/>
            <person name="Ko G."/>
        </authorList>
    </citation>
    <scope>NUCLEOTIDE SEQUENCE</scope>
    <source>
        <strain evidence="2">SNUG30370</strain>
    </source>
</reference>
<dbReference type="Proteomes" id="UP001198439">
    <property type="component" value="Unassembled WGS sequence"/>
</dbReference>
<comment type="caution">
    <text evidence="2">The sequence shown here is derived from an EMBL/GenBank/DDBJ whole genome shotgun (WGS) entry which is preliminary data.</text>
</comment>
<proteinExistence type="predicted"/>
<evidence type="ECO:0000313" key="2">
    <source>
        <dbReference type="EMBL" id="PST41012.1"/>
    </source>
</evidence>
<sequence length="96" mass="11506">MNEKLDYKFGKYDLNFLIKLKAHDFRKQNIDNISEKQIRDYLFNIKWKSQKSLPMCDVIDDVMNLQFSEIFDYLSVQAVKEANTLDLKAFQEFISK</sequence>
<organism evidence="2 3">
    <name type="scientific">Faecalibacillus faecis</name>
    <dbReference type="NCBI Taxonomy" id="1982628"/>
    <lineage>
        <taxon>Bacteria</taxon>
        <taxon>Bacillati</taxon>
        <taxon>Bacillota</taxon>
        <taxon>Erysipelotrichia</taxon>
        <taxon>Erysipelotrichales</taxon>
        <taxon>Coprobacillaceae</taxon>
        <taxon>Faecalibacillus</taxon>
    </lineage>
</organism>
<dbReference type="EMBL" id="PYLP01000004">
    <property type="protein sequence ID" value="PST41012.1"/>
    <property type="molecule type" value="Genomic_DNA"/>
</dbReference>
<keyword evidence="3" id="KW-1185">Reference proteome</keyword>
<reference evidence="3" key="1">
    <citation type="submission" date="2018-03" db="EMBL/GenBank/DDBJ databases">
        <title>Lachnoclostridium SNUG30370 gen.nov., sp.nov., isolated from human faeces.</title>
        <authorList>
            <person name="Seo B."/>
            <person name="Jeon K."/>
            <person name="Ko G."/>
        </authorList>
    </citation>
    <scope>NUCLEOTIDE SEQUENCE [LARGE SCALE GENOMIC DNA]</scope>
    <source>
        <strain evidence="3">SNUG30370</strain>
    </source>
</reference>
<dbReference type="RefSeq" id="WP_106987625.1">
    <property type="nucleotide sequence ID" value="NZ_DAWBWI010000316.1"/>
</dbReference>
<dbReference type="AlphaFoldDB" id="A0A2T3G0J4"/>
<gene>
    <name evidence="2" type="ORF">C7U55_05045</name>
    <name evidence="1" type="ORF">LJD69_06190</name>
</gene>
<accession>A0A2T3G0J4</accession>
<dbReference type="Proteomes" id="UP000241201">
    <property type="component" value="Unassembled WGS sequence"/>
</dbReference>
<reference evidence="1" key="3">
    <citation type="submission" date="2021-10" db="EMBL/GenBank/DDBJ databases">
        <title>Collection of gut derived symbiotic bacterial strains cultured from healthy donors.</title>
        <authorList>
            <person name="Lin H."/>
            <person name="Littmann E."/>
            <person name="Kohout C."/>
            <person name="Pamer E.G."/>
        </authorList>
    </citation>
    <scope>NUCLEOTIDE SEQUENCE</scope>
    <source>
        <strain evidence="1">DFI.4.48</strain>
    </source>
</reference>
<dbReference type="GeneID" id="77470463"/>
<evidence type="ECO:0000313" key="3">
    <source>
        <dbReference type="Proteomes" id="UP000241201"/>
    </source>
</evidence>